<proteinExistence type="predicted"/>
<keyword evidence="1" id="KW-0732">Signal</keyword>
<keyword evidence="3" id="KW-1185">Reference proteome</keyword>
<feature type="signal peptide" evidence="1">
    <location>
        <begin position="1"/>
        <end position="26"/>
    </location>
</feature>
<dbReference type="RefSeq" id="XP_005763571.1">
    <property type="nucleotide sequence ID" value="XM_005763514.1"/>
</dbReference>
<reference evidence="3" key="1">
    <citation type="journal article" date="2013" name="Nature">
        <title>Pan genome of the phytoplankton Emiliania underpins its global distribution.</title>
        <authorList>
            <person name="Read B.A."/>
            <person name="Kegel J."/>
            <person name="Klute M.J."/>
            <person name="Kuo A."/>
            <person name="Lefebvre S.C."/>
            <person name="Maumus F."/>
            <person name="Mayer C."/>
            <person name="Miller J."/>
            <person name="Monier A."/>
            <person name="Salamov A."/>
            <person name="Young J."/>
            <person name="Aguilar M."/>
            <person name="Claverie J.M."/>
            <person name="Frickenhaus S."/>
            <person name="Gonzalez K."/>
            <person name="Herman E.K."/>
            <person name="Lin Y.C."/>
            <person name="Napier J."/>
            <person name="Ogata H."/>
            <person name="Sarno A.F."/>
            <person name="Shmutz J."/>
            <person name="Schroeder D."/>
            <person name="de Vargas C."/>
            <person name="Verret F."/>
            <person name="von Dassow P."/>
            <person name="Valentin K."/>
            <person name="Van de Peer Y."/>
            <person name="Wheeler G."/>
            <person name="Dacks J.B."/>
            <person name="Delwiche C.F."/>
            <person name="Dyhrman S.T."/>
            <person name="Glockner G."/>
            <person name="John U."/>
            <person name="Richards T."/>
            <person name="Worden A.Z."/>
            <person name="Zhang X."/>
            <person name="Grigoriev I.V."/>
            <person name="Allen A.E."/>
            <person name="Bidle K."/>
            <person name="Borodovsky M."/>
            <person name="Bowler C."/>
            <person name="Brownlee C."/>
            <person name="Cock J.M."/>
            <person name="Elias M."/>
            <person name="Gladyshev V.N."/>
            <person name="Groth M."/>
            <person name="Guda C."/>
            <person name="Hadaegh A."/>
            <person name="Iglesias-Rodriguez M.D."/>
            <person name="Jenkins J."/>
            <person name="Jones B.M."/>
            <person name="Lawson T."/>
            <person name="Leese F."/>
            <person name="Lindquist E."/>
            <person name="Lobanov A."/>
            <person name="Lomsadze A."/>
            <person name="Malik S.B."/>
            <person name="Marsh M.E."/>
            <person name="Mackinder L."/>
            <person name="Mock T."/>
            <person name="Mueller-Roeber B."/>
            <person name="Pagarete A."/>
            <person name="Parker M."/>
            <person name="Probert I."/>
            <person name="Quesneville H."/>
            <person name="Raines C."/>
            <person name="Rensing S.A."/>
            <person name="Riano-Pachon D.M."/>
            <person name="Richier S."/>
            <person name="Rokitta S."/>
            <person name="Shiraiwa Y."/>
            <person name="Soanes D.M."/>
            <person name="van der Giezen M."/>
            <person name="Wahlund T.M."/>
            <person name="Williams B."/>
            <person name="Wilson W."/>
            <person name="Wolfe G."/>
            <person name="Wurch L.L."/>
        </authorList>
    </citation>
    <scope>NUCLEOTIDE SEQUENCE</scope>
</reference>
<dbReference type="PaxDb" id="2903-EOD11142"/>
<evidence type="ECO:0008006" key="4">
    <source>
        <dbReference type="Google" id="ProtNLM"/>
    </source>
</evidence>
<dbReference type="Proteomes" id="UP000013827">
    <property type="component" value="Unassembled WGS sequence"/>
</dbReference>
<feature type="chain" id="PRO_5044291088" description="Secreted protein" evidence="1">
    <location>
        <begin position="27"/>
        <end position="64"/>
    </location>
</feature>
<evidence type="ECO:0000313" key="3">
    <source>
        <dbReference type="Proteomes" id="UP000013827"/>
    </source>
</evidence>
<evidence type="ECO:0000256" key="1">
    <source>
        <dbReference type="SAM" id="SignalP"/>
    </source>
</evidence>
<dbReference type="EnsemblProtists" id="EOD11142">
    <property type="protein sequence ID" value="EOD11142"/>
    <property type="gene ID" value="EMIHUDRAFT_214982"/>
</dbReference>
<dbReference type="GeneID" id="17257267"/>
<dbReference type="KEGG" id="ehx:EMIHUDRAFT_214982"/>
<organism evidence="2 3">
    <name type="scientific">Emiliania huxleyi (strain CCMP1516)</name>
    <dbReference type="NCBI Taxonomy" id="280463"/>
    <lineage>
        <taxon>Eukaryota</taxon>
        <taxon>Haptista</taxon>
        <taxon>Haptophyta</taxon>
        <taxon>Prymnesiophyceae</taxon>
        <taxon>Isochrysidales</taxon>
        <taxon>Noelaerhabdaceae</taxon>
        <taxon>Emiliania</taxon>
    </lineage>
</organism>
<reference evidence="2" key="2">
    <citation type="submission" date="2024-10" db="UniProtKB">
        <authorList>
            <consortium name="EnsemblProtists"/>
        </authorList>
    </citation>
    <scope>IDENTIFICATION</scope>
</reference>
<evidence type="ECO:0000313" key="2">
    <source>
        <dbReference type="EnsemblProtists" id="EOD11142"/>
    </source>
</evidence>
<dbReference type="HOGENOM" id="CLU_2872346_0_0_1"/>
<dbReference type="AlphaFoldDB" id="A0A0D3IIQ7"/>
<sequence length="64" mass="7276">MVRNSRYTILILVICAIWYLSVPSRGSCDPAEWTGAHGRKRGGFRWEQHGAPLDARFQEISVSE</sequence>
<accession>A0A0D3IIQ7</accession>
<name>A0A0D3IIQ7_EMIH1</name>
<protein>
    <recommendedName>
        <fullName evidence="4">Secreted protein</fullName>
    </recommendedName>
</protein>